<accession>A0A0V1N6D6</accession>
<name>A0A0V1N6D6_9BILA</name>
<sequence>LRVSWNKILGYNKKCVNQSTDCDDDWISVIKMFEKVKLSRDEVEQWLADDDTPLFEILTDNEILKAVEKDENEDVDVSDKPNEGLSHSEAYSCLIVGLKWMEKQKEFSATQLMLMRHHRDITAQKKLSSFKQKFIADYIEYDIK</sequence>
<dbReference type="EMBL" id="JYDO01000006">
    <property type="protein sequence ID" value="KRZ79576.1"/>
    <property type="molecule type" value="Genomic_DNA"/>
</dbReference>
<protein>
    <recommendedName>
        <fullName evidence="3">Jerky-like protein-like</fullName>
    </recommendedName>
</protein>
<comment type="caution">
    <text evidence="1">The sequence shown here is derived from an EMBL/GenBank/DDBJ whole genome shotgun (WGS) entry which is preliminary data.</text>
</comment>
<feature type="non-terminal residue" evidence="1">
    <location>
        <position position="1"/>
    </location>
</feature>
<dbReference type="Proteomes" id="UP000054843">
    <property type="component" value="Unassembled WGS sequence"/>
</dbReference>
<evidence type="ECO:0000313" key="2">
    <source>
        <dbReference type="Proteomes" id="UP000054843"/>
    </source>
</evidence>
<dbReference type="AlphaFoldDB" id="A0A0V1N6D6"/>
<proteinExistence type="predicted"/>
<evidence type="ECO:0000313" key="1">
    <source>
        <dbReference type="EMBL" id="KRZ79576.1"/>
    </source>
</evidence>
<reference evidence="1 2" key="1">
    <citation type="submission" date="2015-01" db="EMBL/GenBank/DDBJ databases">
        <title>Evolution of Trichinella species and genotypes.</title>
        <authorList>
            <person name="Korhonen P.K."/>
            <person name="Edoardo P."/>
            <person name="Giuseppe L.R."/>
            <person name="Gasser R.B."/>
        </authorList>
    </citation>
    <scope>NUCLEOTIDE SEQUENCE [LARGE SCALE GENOMIC DNA]</scope>
    <source>
        <strain evidence="1">ISS1980</strain>
    </source>
</reference>
<keyword evidence="2" id="KW-1185">Reference proteome</keyword>
<gene>
    <name evidence="1" type="ORF">T10_13650</name>
</gene>
<organism evidence="1 2">
    <name type="scientific">Trichinella papuae</name>
    <dbReference type="NCBI Taxonomy" id="268474"/>
    <lineage>
        <taxon>Eukaryota</taxon>
        <taxon>Metazoa</taxon>
        <taxon>Ecdysozoa</taxon>
        <taxon>Nematoda</taxon>
        <taxon>Enoplea</taxon>
        <taxon>Dorylaimia</taxon>
        <taxon>Trichinellida</taxon>
        <taxon>Trichinellidae</taxon>
        <taxon>Trichinella</taxon>
    </lineage>
</organism>
<evidence type="ECO:0008006" key="3">
    <source>
        <dbReference type="Google" id="ProtNLM"/>
    </source>
</evidence>